<reference evidence="1" key="1">
    <citation type="submission" date="2020-11" db="EMBL/GenBank/DDBJ databases">
        <authorList>
            <person name="Tran Van P."/>
        </authorList>
    </citation>
    <scope>NUCLEOTIDE SEQUENCE</scope>
</reference>
<protein>
    <submittedName>
        <fullName evidence="1">Uncharacterized protein</fullName>
    </submittedName>
</protein>
<evidence type="ECO:0000313" key="1">
    <source>
        <dbReference type="EMBL" id="CAD7586477.1"/>
    </source>
</evidence>
<proteinExistence type="predicted"/>
<gene>
    <name evidence="1" type="ORF">TGEB3V08_LOCUS829</name>
</gene>
<sequence>MPHNAARAPPGLCVLIGWQCVEETHPTEILKVGSSLKQDGRDLIEAVPGCDVKSRIPSIVNRRIGDSSNASSSRPFSAVVLNVAESKQDKYSYIFLCCTEHGSSDRTVYNAVH</sequence>
<dbReference type="AlphaFoldDB" id="A0A7R9JNX6"/>
<dbReference type="EMBL" id="OE839271">
    <property type="protein sequence ID" value="CAD7586477.1"/>
    <property type="molecule type" value="Genomic_DNA"/>
</dbReference>
<accession>A0A7R9JNX6</accession>
<name>A0A7R9JNX6_TIMGE</name>
<organism evidence="1">
    <name type="scientific">Timema genevievae</name>
    <name type="common">Walking stick</name>
    <dbReference type="NCBI Taxonomy" id="629358"/>
    <lineage>
        <taxon>Eukaryota</taxon>
        <taxon>Metazoa</taxon>
        <taxon>Ecdysozoa</taxon>
        <taxon>Arthropoda</taxon>
        <taxon>Hexapoda</taxon>
        <taxon>Insecta</taxon>
        <taxon>Pterygota</taxon>
        <taxon>Neoptera</taxon>
        <taxon>Polyneoptera</taxon>
        <taxon>Phasmatodea</taxon>
        <taxon>Timematodea</taxon>
        <taxon>Timematoidea</taxon>
        <taxon>Timematidae</taxon>
        <taxon>Timema</taxon>
    </lineage>
</organism>